<evidence type="ECO:0000256" key="1">
    <source>
        <dbReference type="SAM" id="SignalP"/>
    </source>
</evidence>
<feature type="chain" id="PRO_5047375579" evidence="1">
    <location>
        <begin position="22"/>
        <end position="95"/>
    </location>
</feature>
<protein>
    <submittedName>
        <fullName evidence="2">Uncharacterized protein</fullName>
    </submittedName>
</protein>
<name>A0ABU1Y0L3_9GAMM</name>
<proteinExistence type="predicted"/>
<dbReference type="RefSeq" id="WP_310238029.1">
    <property type="nucleotide sequence ID" value="NZ_JAVDWO010000016.1"/>
</dbReference>
<keyword evidence="3" id="KW-1185">Reference proteome</keyword>
<comment type="caution">
    <text evidence="2">The sequence shown here is derived from an EMBL/GenBank/DDBJ whole genome shotgun (WGS) entry which is preliminary data.</text>
</comment>
<keyword evidence="1" id="KW-0732">Signal</keyword>
<dbReference type="EMBL" id="JAVDWO010000016">
    <property type="protein sequence ID" value="MDR7194567.1"/>
    <property type="molecule type" value="Genomic_DNA"/>
</dbReference>
<evidence type="ECO:0000313" key="2">
    <source>
        <dbReference type="EMBL" id="MDR7194567.1"/>
    </source>
</evidence>
<organism evidence="2 3">
    <name type="scientific">Luteimonas terrae</name>
    <dbReference type="NCBI Taxonomy" id="1530191"/>
    <lineage>
        <taxon>Bacteria</taxon>
        <taxon>Pseudomonadati</taxon>
        <taxon>Pseudomonadota</taxon>
        <taxon>Gammaproteobacteria</taxon>
        <taxon>Lysobacterales</taxon>
        <taxon>Lysobacteraceae</taxon>
        <taxon>Luteimonas</taxon>
    </lineage>
</organism>
<sequence length="95" mass="10245">MNKLIAAVGLATSLASFGAFASNAVSTRWTPLENSMEALLNDGWRITSSAIVRANYNSDSRNRFTFTLEKSAKFVICIVDDPALNDAVSACRALN</sequence>
<evidence type="ECO:0000313" key="3">
    <source>
        <dbReference type="Proteomes" id="UP001256588"/>
    </source>
</evidence>
<gene>
    <name evidence="2" type="ORF">J2W68_003315</name>
</gene>
<accession>A0ABU1Y0L3</accession>
<dbReference type="Proteomes" id="UP001256588">
    <property type="component" value="Unassembled WGS sequence"/>
</dbReference>
<feature type="signal peptide" evidence="1">
    <location>
        <begin position="1"/>
        <end position="21"/>
    </location>
</feature>
<reference evidence="2 3" key="1">
    <citation type="submission" date="2023-07" db="EMBL/GenBank/DDBJ databases">
        <title>Sorghum-associated microbial communities from plants grown in Nebraska, USA.</title>
        <authorList>
            <person name="Schachtman D."/>
        </authorList>
    </citation>
    <scope>NUCLEOTIDE SEQUENCE [LARGE SCALE GENOMIC DNA]</scope>
    <source>
        <strain evidence="2 3">4099</strain>
    </source>
</reference>